<gene>
    <name evidence="2" type="primary">ORF8859</name>
</gene>
<feature type="non-terminal residue" evidence="2">
    <location>
        <position position="52"/>
    </location>
</feature>
<dbReference type="AlphaFoldDB" id="A0A0B6Y2N5"/>
<feature type="region of interest" description="Disordered" evidence="1">
    <location>
        <begin position="1"/>
        <end position="52"/>
    </location>
</feature>
<name>A0A0B6Y2N5_9EUPU</name>
<reference evidence="2" key="1">
    <citation type="submission" date="2014-12" db="EMBL/GenBank/DDBJ databases">
        <title>Insight into the proteome of Arion vulgaris.</title>
        <authorList>
            <person name="Aradska J."/>
            <person name="Bulat T."/>
            <person name="Smidak R."/>
            <person name="Sarate P."/>
            <person name="Gangsoo J."/>
            <person name="Sialana F."/>
            <person name="Bilban M."/>
            <person name="Lubec G."/>
        </authorList>
    </citation>
    <scope>NUCLEOTIDE SEQUENCE</scope>
    <source>
        <tissue evidence="2">Skin</tissue>
    </source>
</reference>
<sequence length="52" mass="5730">MGVPEEIDGPARKRPRLSLRTSHKSGQSKPMSHDVINENASNNTKEVIRSSS</sequence>
<protein>
    <submittedName>
        <fullName evidence="2">Uncharacterized protein</fullName>
    </submittedName>
</protein>
<feature type="compositionally biased region" description="Basic residues" evidence="1">
    <location>
        <begin position="12"/>
        <end position="23"/>
    </location>
</feature>
<accession>A0A0B6Y2N5</accession>
<evidence type="ECO:0000256" key="1">
    <source>
        <dbReference type="SAM" id="MobiDB-lite"/>
    </source>
</evidence>
<feature type="compositionally biased region" description="Polar residues" evidence="1">
    <location>
        <begin position="38"/>
        <end position="52"/>
    </location>
</feature>
<evidence type="ECO:0000313" key="2">
    <source>
        <dbReference type="EMBL" id="CEK49790.1"/>
    </source>
</evidence>
<dbReference type="EMBL" id="HACG01002925">
    <property type="protein sequence ID" value="CEK49790.1"/>
    <property type="molecule type" value="Transcribed_RNA"/>
</dbReference>
<proteinExistence type="predicted"/>
<organism evidence="2">
    <name type="scientific">Arion vulgaris</name>
    <dbReference type="NCBI Taxonomy" id="1028688"/>
    <lineage>
        <taxon>Eukaryota</taxon>
        <taxon>Metazoa</taxon>
        <taxon>Spiralia</taxon>
        <taxon>Lophotrochozoa</taxon>
        <taxon>Mollusca</taxon>
        <taxon>Gastropoda</taxon>
        <taxon>Heterobranchia</taxon>
        <taxon>Euthyneura</taxon>
        <taxon>Panpulmonata</taxon>
        <taxon>Eupulmonata</taxon>
        <taxon>Stylommatophora</taxon>
        <taxon>Helicina</taxon>
        <taxon>Arionoidea</taxon>
        <taxon>Arionidae</taxon>
        <taxon>Arion</taxon>
    </lineage>
</organism>